<dbReference type="GO" id="GO:0005634">
    <property type="term" value="C:nucleus"/>
    <property type="evidence" value="ECO:0007669"/>
    <property type="project" value="UniProtKB-SubCell"/>
</dbReference>
<keyword evidence="2 6" id="KW-0479">Metal-binding</keyword>
<dbReference type="PANTHER" id="PTHR31669">
    <property type="entry name" value="PROTEIN FAR1-RELATED SEQUENCE 10-RELATED"/>
    <property type="match status" value="1"/>
</dbReference>
<keyword evidence="4 6" id="KW-0862">Zinc</keyword>
<name>A0A6A6MBN2_HEVBR</name>
<dbReference type="InterPro" id="IPR006564">
    <property type="entry name" value="Znf_PMZ"/>
</dbReference>
<evidence type="ECO:0000259" key="7">
    <source>
        <dbReference type="PROSITE" id="PS50966"/>
    </source>
</evidence>
<dbReference type="InterPro" id="IPR031052">
    <property type="entry name" value="FHY3/FAR1"/>
</dbReference>
<evidence type="ECO:0000256" key="2">
    <source>
        <dbReference type="ARBA" id="ARBA00022723"/>
    </source>
</evidence>
<dbReference type="EMBL" id="JAAGAX010000006">
    <property type="protein sequence ID" value="KAF2310674.1"/>
    <property type="molecule type" value="Genomic_DNA"/>
</dbReference>
<evidence type="ECO:0000313" key="9">
    <source>
        <dbReference type="Proteomes" id="UP000467840"/>
    </source>
</evidence>
<dbReference type="PROSITE" id="PS50966">
    <property type="entry name" value="ZF_SWIM"/>
    <property type="match status" value="1"/>
</dbReference>
<gene>
    <name evidence="8" type="ORF">GH714_016181</name>
</gene>
<dbReference type="Proteomes" id="UP000467840">
    <property type="component" value="Chromosome 14"/>
</dbReference>
<evidence type="ECO:0000313" key="8">
    <source>
        <dbReference type="EMBL" id="KAF2310674.1"/>
    </source>
</evidence>
<comment type="similarity">
    <text evidence="1 6">Belongs to the FHY3/FAR1 family.</text>
</comment>
<protein>
    <recommendedName>
        <fullName evidence="6">Protein FAR1-RELATED SEQUENCE</fullName>
    </recommendedName>
</protein>
<evidence type="ECO:0000256" key="6">
    <source>
        <dbReference type="RuleBase" id="RU367018"/>
    </source>
</evidence>
<feature type="domain" description="SWIM-type" evidence="7">
    <location>
        <begin position="230"/>
        <end position="266"/>
    </location>
</feature>
<dbReference type="AlphaFoldDB" id="A0A6A6MBN2"/>
<dbReference type="SMART" id="SM00575">
    <property type="entry name" value="ZnF_PMZ"/>
    <property type="match status" value="1"/>
</dbReference>
<organism evidence="8 9">
    <name type="scientific">Hevea brasiliensis</name>
    <name type="common">Para rubber tree</name>
    <name type="synonym">Siphonia brasiliensis</name>
    <dbReference type="NCBI Taxonomy" id="3981"/>
    <lineage>
        <taxon>Eukaryota</taxon>
        <taxon>Viridiplantae</taxon>
        <taxon>Streptophyta</taxon>
        <taxon>Embryophyta</taxon>
        <taxon>Tracheophyta</taxon>
        <taxon>Spermatophyta</taxon>
        <taxon>Magnoliopsida</taxon>
        <taxon>eudicotyledons</taxon>
        <taxon>Gunneridae</taxon>
        <taxon>Pentapetalae</taxon>
        <taxon>rosids</taxon>
        <taxon>fabids</taxon>
        <taxon>Malpighiales</taxon>
        <taxon>Euphorbiaceae</taxon>
        <taxon>Crotonoideae</taxon>
        <taxon>Micrandreae</taxon>
        <taxon>Hevea</taxon>
    </lineage>
</organism>
<proteinExistence type="inferred from homology"/>
<evidence type="ECO:0000256" key="3">
    <source>
        <dbReference type="ARBA" id="ARBA00022771"/>
    </source>
</evidence>
<dbReference type="GO" id="GO:0006355">
    <property type="term" value="P:regulation of DNA-templated transcription"/>
    <property type="evidence" value="ECO:0007669"/>
    <property type="project" value="UniProtKB-UniRule"/>
</dbReference>
<evidence type="ECO:0000256" key="4">
    <source>
        <dbReference type="ARBA" id="ARBA00022833"/>
    </source>
</evidence>
<evidence type="ECO:0000256" key="5">
    <source>
        <dbReference type="PROSITE-ProRule" id="PRU00325"/>
    </source>
</evidence>
<comment type="subcellular location">
    <subcellularLocation>
        <location evidence="6">Nucleus</location>
    </subcellularLocation>
</comment>
<keyword evidence="3 5" id="KW-0863">Zinc-finger</keyword>
<reference evidence="8 9" key="1">
    <citation type="journal article" date="2020" name="Mol. Plant">
        <title>The Chromosome-Based Rubber Tree Genome Provides New Insights into Spurge Genome Evolution and Rubber Biosynthesis.</title>
        <authorList>
            <person name="Liu J."/>
            <person name="Shi C."/>
            <person name="Shi C.C."/>
            <person name="Li W."/>
            <person name="Zhang Q.J."/>
            <person name="Zhang Y."/>
            <person name="Li K."/>
            <person name="Lu H.F."/>
            <person name="Shi C."/>
            <person name="Zhu S.T."/>
            <person name="Xiao Z.Y."/>
            <person name="Nan H."/>
            <person name="Yue Y."/>
            <person name="Zhu X.G."/>
            <person name="Wu Y."/>
            <person name="Hong X.N."/>
            <person name="Fan G.Y."/>
            <person name="Tong Y."/>
            <person name="Zhang D."/>
            <person name="Mao C.L."/>
            <person name="Liu Y.L."/>
            <person name="Hao S.J."/>
            <person name="Liu W.Q."/>
            <person name="Lv M.Q."/>
            <person name="Zhang H.B."/>
            <person name="Liu Y."/>
            <person name="Hu-Tang G.R."/>
            <person name="Wang J.P."/>
            <person name="Wang J.H."/>
            <person name="Sun Y.H."/>
            <person name="Ni S.B."/>
            <person name="Chen W.B."/>
            <person name="Zhang X.C."/>
            <person name="Jiao Y.N."/>
            <person name="Eichler E.E."/>
            <person name="Li G.H."/>
            <person name="Liu X."/>
            <person name="Gao L.Z."/>
        </authorList>
    </citation>
    <scope>NUCLEOTIDE SEQUENCE [LARGE SCALE GENOMIC DNA]</scope>
    <source>
        <strain evidence="9">cv. GT1</strain>
        <tissue evidence="8">Leaf</tissue>
    </source>
</reference>
<dbReference type="GO" id="GO:0008270">
    <property type="term" value="F:zinc ion binding"/>
    <property type="evidence" value="ECO:0007669"/>
    <property type="project" value="UniProtKB-UniRule"/>
</dbReference>
<comment type="function">
    <text evidence="6">Putative transcription activator involved in regulating light control of development.</text>
</comment>
<dbReference type="InterPro" id="IPR007527">
    <property type="entry name" value="Znf_SWIM"/>
</dbReference>
<accession>A0A6A6MBN2</accession>
<sequence>MRFSLINAKASGLLSGKSCLKQDRFCLWNILSKVSEKFKGVEDFTKATNEFKALIFDSLTIEIFGTNMNDFLTKYGLENNEWLMKLYSERENWVPVYLKHMFWAGMMSTQRSEGMHAYFDGYVNSRSTLKQLVEQYEMAIREKNEKELLSEFISKNKVANYISQFGWERQFQHAFTHEMFKLVQEQIKRLWYCNVNPLNEDEESNEDGTERYNILERCIINDWYHKEFVYRVEHREHGQYFSCNCKKFDSSRILCCHILKVIVTKGIEVINERYLFRWWRKDMHRPYIKRFFAGGYPIMTEEYKKYHVLEGDFTQITDVVIGNTQKMEYVKRQLRTLQVNLS</sequence>
<dbReference type="Pfam" id="PF04434">
    <property type="entry name" value="SWIM"/>
    <property type="match status" value="1"/>
</dbReference>
<keyword evidence="9" id="KW-1185">Reference proteome</keyword>
<comment type="caution">
    <text evidence="8">The sequence shown here is derived from an EMBL/GenBank/DDBJ whole genome shotgun (WGS) entry which is preliminary data.</text>
</comment>
<evidence type="ECO:0000256" key="1">
    <source>
        <dbReference type="ARBA" id="ARBA00005889"/>
    </source>
</evidence>
<keyword evidence="6" id="KW-0539">Nucleus</keyword>
<dbReference type="PANTHER" id="PTHR31669:SF283">
    <property type="entry name" value="PROTEIN FAR1-RELATED SEQUENCE"/>
    <property type="match status" value="1"/>
</dbReference>